<sequence>MAIVEVLAANMTTSGLLATEMAAPGLDTILPVLSGFGLGMQTTFCQSGVVDGRCIGHHFARQHRRFAMSSTSKMADWIDEQQVLIQRYILLNETTHNETSFTKPQHSRYDNPVWMVKAGGGGGGTADFRPEVIRSASCGAQVATSFSCHCTAAPLPPPPSITLNQRFTCTFAPNQPANVPLYQKALGHPVLQETFDDTFDSESENKPRIDYTNVKYHGGSFAVDVPMRWLAAPVSVFDWPLCATEDAQLDGLGLHNEQRSIKGSAWLEQGGHLPDATWHRSERTLRATLARATRLGNSGSNMPSVVKATFRHRLKFDLFPYVSILDAQGGDDWASVLQEVSNTVWTNGLSHIYLYARCVILRLCNISIDTALSTLCLLRTSETVELSGNGHDRSEVYTPASDTGHRQVGELEGFRHKAERFCAQPLKAVATPSDKKKKKKKEERRKKKGGGGGYIWGRRVAFPRPCEQPLPACQPEYPTLLRGSPDTIFMDMHTEYFEIEPSSLVRFWKAEYHVSLSLKKSSNSLDILAGHIFLLSCRVISGHHSPS</sequence>
<gene>
    <name evidence="2" type="ORF">PR048_003357</name>
</gene>
<organism evidence="2 3">
    <name type="scientific">Dryococelus australis</name>
    <dbReference type="NCBI Taxonomy" id="614101"/>
    <lineage>
        <taxon>Eukaryota</taxon>
        <taxon>Metazoa</taxon>
        <taxon>Ecdysozoa</taxon>
        <taxon>Arthropoda</taxon>
        <taxon>Hexapoda</taxon>
        <taxon>Insecta</taxon>
        <taxon>Pterygota</taxon>
        <taxon>Neoptera</taxon>
        <taxon>Polyneoptera</taxon>
        <taxon>Phasmatodea</taxon>
        <taxon>Verophasmatodea</taxon>
        <taxon>Anareolatae</taxon>
        <taxon>Phasmatidae</taxon>
        <taxon>Eurycanthinae</taxon>
        <taxon>Dryococelus</taxon>
    </lineage>
</organism>
<protein>
    <submittedName>
        <fullName evidence="2">Uncharacterized protein</fullName>
    </submittedName>
</protein>
<evidence type="ECO:0000313" key="2">
    <source>
        <dbReference type="EMBL" id="KAJ8897997.1"/>
    </source>
</evidence>
<evidence type="ECO:0000313" key="3">
    <source>
        <dbReference type="Proteomes" id="UP001159363"/>
    </source>
</evidence>
<dbReference type="Proteomes" id="UP001159363">
    <property type="component" value="Chromosome 1"/>
</dbReference>
<feature type="compositionally biased region" description="Basic residues" evidence="1">
    <location>
        <begin position="435"/>
        <end position="449"/>
    </location>
</feature>
<comment type="caution">
    <text evidence="2">The sequence shown here is derived from an EMBL/GenBank/DDBJ whole genome shotgun (WGS) entry which is preliminary data.</text>
</comment>
<reference evidence="2 3" key="1">
    <citation type="submission" date="2023-02" db="EMBL/GenBank/DDBJ databases">
        <title>LHISI_Scaffold_Assembly.</title>
        <authorList>
            <person name="Stuart O.P."/>
            <person name="Cleave R."/>
            <person name="Magrath M.J.L."/>
            <person name="Mikheyev A.S."/>
        </authorList>
    </citation>
    <scope>NUCLEOTIDE SEQUENCE [LARGE SCALE GENOMIC DNA]</scope>
    <source>
        <strain evidence="2">Daus_M_001</strain>
        <tissue evidence="2">Leg muscle</tissue>
    </source>
</reference>
<keyword evidence="3" id="KW-1185">Reference proteome</keyword>
<name>A0ABQ9INC5_9NEOP</name>
<proteinExistence type="predicted"/>
<evidence type="ECO:0000256" key="1">
    <source>
        <dbReference type="SAM" id="MobiDB-lite"/>
    </source>
</evidence>
<dbReference type="EMBL" id="JARBHB010000001">
    <property type="protein sequence ID" value="KAJ8897997.1"/>
    <property type="molecule type" value="Genomic_DNA"/>
</dbReference>
<accession>A0ABQ9INC5</accession>
<feature type="region of interest" description="Disordered" evidence="1">
    <location>
        <begin position="430"/>
        <end position="452"/>
    </location>
</feature>